<evidence type="ECO:0000256" key="1">
    <source>
        <dbReference type="SAM" id="Phobius"/>
    </source>
</evidence>
<evidence type="ECO:0000313" key="3">
    <source>
        <dbReference type="Proteomes" id="UP000577707"/>
    </source>
</evidence>
<dbReference type="RefSeq" id="WP_229788812.1">
    <property type="nucleotide sequence ID" value="NZ_BMQT01000008.1"/>
</dbReference>
<feature type="transmembrane region" description="Helical" evidence="1">
    <location>
        <begin position="67"/>
        <end position="90"/>
    </location>
</feature>
<keyword evidence="1" id="KW-1133">Transmembrane helix</keyword>
<accession>A0A7W5A7N2</accession>
<keyword evidence="3" id="KW-1185">Reference proteome</keyword>
<organism evidence="2 3">
    <name type="scientific">Nocardioides albus</name>
    <dbReference type="NCBI Taxonomy" id="1841"/>
    <lineage>
        <taxon>Bacteria</taxon>
        <taxon>Bacillati</taxon>
        <taxon>Actinomycetota</taxon>
        <taxon>Actinomycetes</taxon>
        <taxon>Propionibacteriales</taxon>
        <taxon>Nocardioidaceae</taxon>
        <taxon>Nocardioides</taxon>
    </lineage>
</organism>
<dbReference type="Pfam" id="PF19607">
    <property type="entry name" value="DUF6112"/>
    <property type="match status" value="1"/>
</dbReference>
<sequence>MTTLDVFLTRVHPDIGAVAGDAGLDRIVGALLTYGLLISVLMLIACVAAGAIASAHGSWHSAEKAKTGLYVSLAGAVLTGGALAWANWLINIGTQIR</sequence>
<keyword evidence="1" id="KW-0472">Membrane</keyword>
<reference evidence="2 3" key="1">
    <citation type="submission" date="2020-08" db="EMBL/GenBank/DDBJ databases">
        <title>Genomic Encyclopedia of Type Strains, Phase III (KMG-III): the genomes of soil and plant-associated and newly described type strains.</title>
        <authorList>
            <person name="Whitman W."/>
        </authorList>
    </citation>
    <scope>NUCLEOTIDE SEQUENCE [LARGE SCALE GENOMIC DNA]</scope>
    <source>
        <strain evidence="2 3">CECT 3302</strain>
    </source>
</reference>
<keyword evidence="1" id="KW-0812">Transmembrane</keyword>
<protein>
    <submittedName>
        <fullName evidence="2">Uncharacterized protein</fullName>
    </submittedName>
</protein>
<dbReference type="Proteomes" id="UP000577707">
    <property type="component" value="Unassembled WGS sequence"/>
</dbReference>
<comment type="caution">
    <text evidence="2">The sequence shown here is derived from an EMBL/GenBank/DDBJ whole genome shotgun (WGS) entry which is preliminary data.</text>
</comment>
<evidence type="ECO:0000313" key="2">
    <source>
        <dbReference type="EMBL" id="MBB3091116.1"/>
    </source>
</evidence>
<feature type="transmembrane region" description="Helical" evidence="1">
    <location>
        <begin position="31"/>
        <end position="55"/>
    </location>
</feature>
<dbReference type="AlphaFoldDB" id="A0A7W5A7N2"/>
<dbReference type="InterPro" id="IPR046094">
    <property type="entry name" value="DUF6112"/>
</dbReference>
<name>A0A7W5A7N2_9ACTN</name>
<gene>
    <name evidence="2" type="ORF">FHS12_004081</name>
</gene>
<dbReference type="EMBL" id="JACHXG010000009">
    <property type="protein sequence ID" value="MBB3091116.1"/>
    <property type="molecule type" value="Genomic_DNA"/>
</dbReference>
<proteinExistence type="predicted"/>